<dbReference type="EMBL" id="GBXM01033644">
    <property type="protein sequence ID" value="JAH74933.1"/>
    <property type="molecule type" value="Transcribed_RNA"/>
</dbReference>
<reference evidence="1" key="2">
    <citation type="journal article" date="2015" name="Fish Shellfish Immunol.">
        <title>Early steps in the European eel (Anguilla anguilla)-Vibrio vulnificus interaction in the gills: Role of the RtxA13 toxin.</title>
        <authorList>
            <person name="Callol A."/>
            <person name="Pajuelo D."/>
            <person name="Ebbesson L."/>
            <person name="Teles M."/>
            <person name="MacKenzie S."/>
            <person name="Amaro C."/>
        </authorList>
    </citation>
    <scope>NUCLEOTIDE SEQUENCE</scope>
</reference>
<sequence>MRARKRRKNRMPMLAPTSFVMIRRRRRMLTSLSL</sequence>
<protein>
    <submittedName>
        <fullName evidence="1">Uncharacterized protein</fullName>
    </submittedName>
</protein>
<organism evidence="1">
    <name type="scientific">Anguilla anguilla</name>
    <name type="common">European freshwater eel</name>
    <name type="synonym">Muraena anguilla</name>
    <dbReference type="NCBI Taxonomy" id="7936"/>
    <lineage>
        <taxon>Eukaryota</taxon>
        <taxon>Metazoa</taxon>
        <taxon>Chordata</taxon>
        <taxon>Craniata</taxon>
        <taxon>Vertebrata</taxon>
        <taxon>Euteleostomi</taxon>
        <taxon>Actinopterygii</taxon>
        <taxon>Neopterygii</taxon>
        <taxon>Teleostei</taxon>
        <taxon>Anguilliformes</taxon>
        <taxon>Anguillidae</taxon>
        <taxon>Anguilla</taxon>
    </lineage>
</organism>
<accession>A0A0E9VCJ8</accession>
<evidence type="ECO:0000313" key="1">
    <source>
        <dbReference type="EMBL" id="JAH74933.1"/>
    </source>
</evidence>
<proteinExistence type="predicted"/>
<name>A0A0E9VCJ8_ANGAN</name>
<dbReference type="AlphaFoldDB" id="A0A0E9VCJ8"/>
<reference evidence="1" key="1">
    <citation type="submission" date="2014-11" db="EMBL/GenBank/DDBJ databases">
        <authorList>
            <person name="Amaro Gonzalez C."/>
        </authorList>
    </citation>
    <scope>NUCLEOTIDE SEQUENCE</scope>
</reference>